<dbReference type="Gene3D" id="3.40.1190.20">
    <property type="match status" value="1"/>
</dbReference>
<sequence length="371" mass="40796">MEEKNKVSRQLECRPAGECKWDVAALGEVMLRLDPGDGRTATTRSFSVWEGGGEYNVIRGLQRVFGQRTTICTALVDNQVGRLVEDLINQGGVDTSQILWRSFDSIGQSVRNGLYFAERGFGLRPGSACYDRGHTAVAQLKPGDIDWDRLFGDEGVRWFHTGGVYAALSPEAALVTEEAMRAAHRHGVMVSFDLNYRASLWRDKGGVEGARALIRKLAPLMDVVIGNEGHFAFLSDEPSEYRSYPAPDAERFVAVLDKARSEFPQLKLLAATFRHVHHASLHDWSAFAYYDGDYAGSRHYNDVAILDRIGGGDGFVAGLIYGIMNRKPLAWALDCGVAHGALCMTTPGDNSMATLADVERLMECGAATMIR</sequence>
<dbReference type="OrthoDB" id="9813569at2"/>
<evidence type="ECO:0000313" key="5">
    <source>
        <dbReference type="EMBL" id="AXC14655.1"/>
    </source>
</evidence>
<reference evidence="5 6" key="1">
    <citation type="journal article" date="2018" name="Front. Microbiol.">
        <title>Hydrolytic Capabilities as a Key to Environmental Success: Chitinolytic and Cellulolytic Acidobacteria From Acidic Sub-arctic Soils and Boreal Peatlands.</title>
        <authorList>
            <person name="Belova S.E."/>
            <person name="Ravin N.V."/>
            <person name="Pankratov T.A."/>
            <person name="Rakitin A.L."/>
            <person name="Ivanova A.A."/>
            <person name="Beletsky A.V."/>
            <person name="Mardanov A.V."/>
            <person name="Sinninghe Damste J.S."/>
            <person name="Dedysh S.N."/>
        </authorList>
    </citation>
    <scope>NUCLEOTIDE SEQUENCE [LARGE SCALE GENOMIC DNA]</scope>
    <source>
        <strain evidence="5 6">SBC82</strain>
    </source>
</reference>
<accession>A0A2Z5G7K9</accession>
<dbReference type="InterPro" id="IPR052700">
    <property type="entry name" value="Carb_kinase_PfkB-like"/>
</dbReference>
<evidence type="ECO:0000313" key="6">
    <source>
        <dbReference type="Proteomes" id="UP000253606"/>
    </source>
</evidence>
<dbReference type="PANTHER" id="PTHR43320">
    <property type="entry name" value="SUGAR KINASE"/>
    <property type="match status" value="1"/>
</dbReference>
<dbReference type="Proteomes" id="UP000253606">
    <property type="component" value="Chromosome"/>
</dbReference>
<feature type="domain" description="Carbohydrate kinase PfkB" evidence="4">
    <location>
        <begin position="303"/>
        <end position="351"/>
    </location>
</feature>
<dbReference type="GO" id="GO:0016301">
    <property type="term" value="F:kinase activity"/>
    <property type="evidence" value="ECO:0007669"/>
    <property type="project" value="UniProtKB-KW"/>
</dbReference>
<dbReference type="PANTHER" id="PTHR43320:SF2">
    <property type="entry name" value="2-DEHYDRO-3-DEOXYGLUCONOKINASE_2-DEHYDRO-3-DEOXYGALACTONOKINASE"/>
    <property type="match status" value="1"/>
</dbReference>
<proteinExistence type="inferred from homology"/>
<dbReference type="KEGG" id="abas:ACPOL_5407"/>
<evidence type="ECO:0000256" key="2">
    <source>
        <dbReference type="ARBA" id="ARBA00022679"/>
    </source>
</evidence>
<feature type="domain" description="Carbohydrate kinase PfkB" evidence="4">
    <location>
        <begin position="23"/>
        <end position="239"/>
    </location>
</feature>
<protein>
    <submittedName>
        <fullName evidence="5">2-dehydro-3-deoxygluconate kinase</fullName>
    </submittedName>
</protein>
<keyword evidence="2" id="KW-0808">Transferase</keyword>
<evidence type="ECO:0000259" key="4">
    <source>
        <dbReference type="Pfam" id="PF00294"/>
    </source>
</evidence>
<name>A0A2Z5G7K9_9BACT</name>
<dbReference type="AlphaFoldDB" id="A0A2Z5G7K9"/>
<dbReference type="Pfam" id="PF00294">
    <property type="entry name" value="PfkB"/>
    <property type="match status" value="2"/>
</dbReference>
<dbReference type="SUPFAM" id="SSF53613">
    <property type="entry name" value="Ribokinase-like"/>
    <property type="match status" value="1"/>
</dbReference>
<dbReference type="InterPro" id="IPR011611">
    <property type="entry name" value="PfkB_dom"/>
</dbReference>
<evidence type="ECO:0000256" key="3">
    <source>
        <dbReference type="ARBA" id="ARBA00022777"/>
    </source>
</evidence>
<dbReference type="RefSeq" id="WP_114209386.1">
    <property type="nucleotide sequence ID" value="NZ_CP030840.1"/>
</dbReference>
<keyword evidence="3 5" id="KW-0418">Kinase</keyword>
<comment type="similarity">
    <text evidence="1">Belongs to the carbohydrate kinase PfkB family.</text>
</comment>
<dbReference type="EMBL" id="CP030840">
    <property type="protein sequence ID" value="AXC14655.1"/>
    <property type="molecule type" value="Genomic_DNA"/>
</dbReference>
<dbReference type="CDD" id="cd01166">
    <property type="entry name" value="KdgK"/>
    <property type="match status" value="1"/>
</dbReference>
<dbReference type="InterPro" id="IPR029056">
    <property type="entry name" value="Ribokinase-like"/>
</dbReference>
<evidence type="ECO:0000256" key="1">
    <source>
        <dbReference type="ARBA" id="ARBA00010688"/>
    </source>
</evidence>
<keyword evidence="6" id="KW-1185">Reference proteome</keyword>
<organism evidence="5 6">
    <name type="scientific">Acidisarcina polymorpha</name>
    <dbReference type="NCBI Taxonomy" id="2211140"/>
    <lineage>
        <taxon>Bacteria</taxon>
        <taxon>Pseudomonadati</taxon>
        <taxon>Acidobacteriota</taxon>
        <taxon>Terriglobia</taxon>
        <taxon>Terriglobales</taxon>
        <taxon>Acidobacteriaceae</taxon>
        <taxon>Acidisarcina</taxon>
    </lineage>
</organism>
<gene>
    <name evidence="5" type="ORF">ACPOL_5407</name>
</gene>